<dbReference type="SMART" id="SM00054">
    <property type="entry name" value="EFh"/>
    <property type="match status" value="2"/>
</dbReference>
<dbReference type="EMBL" id="HBHX01038888">
    <property type="protein sequence ID" value="CAE0120934.1"/>
    <property type="molecule type" value="Transcribed_RNA"/>
</dbReference>
<feature type="domain" description="EF-hand" evidence="6">
    <location>
        <begin position="114"/>
        <end position="149"/>
    </location>
</feature>
<dbReference type="PROSITE" id="PS50222">
    <property type="entry name" value="EF_HAND_2"/>
    <property type="match status" value="2"/>
</dbReference>
<dbReference type="Gene3D" id="2.160.10.10">
    <property type="entry name" value="Hexapeptide repeat proteins"/>
    <property type="match status" value="1"/>
</dbReference>
<dbReference type="AlphaFoldDB" id="A0A7S3B0B0"/>
<protein>
    <recommendedName>
        <fullName evidence="2">UTP--glucose-1-phosphate uridylyltransferase</fullName>
        <ecNumber evidence="2">2.7.7.9</ecNumber>
    </recommendedName>
</protein>
<organism evidence="7">
    <name type="scientific">Haptolina ericina</name>
    <dbReference type="NCBI Taxonomy" id="156174"/>
    <lineage>
        <taxon>Eukaryota</taxon>
        <taxon>Haptista</taxon>
        <taxon>Haptophyta</taxon>
        <taxon>Prymnesiophyceae</taxon>
        <taxon>Prymnesiales</taxon>
        <taxon>Prymnesiaceae</taxon>
        <taxon>Haptolina</taxon>
    </lineage>
</organism>
<gene>
    <name evidence="7" type="ORF">HERI1096_LOCUS21635</name>
</gene>
<dbReference type="GO" id="GO:0005509">
    <property type="term" value="F:calcium ion binding"/>
    <property type="evidence" value="ECO:0007669"/>
    <property type="project" value="InterPro"/>
</dbReference>
<dbReference type="CDD" id="cd00051">
    <property type="entry name" value="EFh"/>
    <property type="match status" value="1"/>
</dbReference>
<evidence type="ECO:0000259" key="6">
    <source>
        <dbReference type="PROSITE" id="PS50222"/>
    </source>
</evidence>
<dbReference type="CDD" id="cd00897">
    <property type="entry name" value="UGPase_euk"/>
    <property type="match status" value="1"/>
</dbReference>
<dbReference type="Gene3D" id="3.90.550.10">
    <property type="entry name" value="Spore Coat Polysaccharide Biosynthesis Protein SpsA, Chain A"/>
    <property type="match status" value="1"/>
</dbReference>
<accession>A0A7S3B0B0</accession>
<evidence type="ECO:0000256" key="2">
    <source>
        <dbReference type="ARBA" id="ARBA00012415"/>
    </source>
</evidence>
<keyword evidence="5" id="KW-0106">Calcium</keyword>
<dbReference type="PANTHER" id="PTHR43511">
    <property type="match status" value="1"/>
</dbReference>
<sequence>MSKKVTYAEIVLYLTELGVSDAKIKACPQQWADLQALAVAAGGDLSRKADVKAASERKRAATKESLAARRKMSQLKPKEIERLRLAFDHFDADASGKLDIDEFRLAMIDCGMMPLGFEVQELFEEADEDGSKDVDFDEYCRFVQLYKAKQNVCEKAMEAMMDCLAPQPAYLSDPMGKFLLKMHGEGCSAAAIAAFRYNYTKLTSGEDLNLPEIDISPVDELPALEHLQVKEDPSLLRRTVMLKLNGGLGTGMGLEKAKSLLPLKGENNFLDFIAQQILHLRSEHEGVPLAFMLMNSFATSKDTMDHLSRYPDLALEGLPLEFLQNKAPKVAQSDLSPASWPASPENEWCPPGHGDLYPALYGSGTLDELLAKGFKYMFVSNSDNLGATMDLKLLTHFAQSRAPFMMEVAARTDADKKGGHLAKARNGRLLLRESAQCPPEDEDDFQDVTKHKFFNTNNLWLDLEALKKECTANQGALPLPVMKNSKTVDPRDKNSTPVYQLETAMGAAIQCFSGAQAILIPRSRFAPVKTTSDLLSLSSDAYEETPDRRMVLRPERNGVPPNVKLDGTYKFVDSLSSLIPEGSPSLLRCKKLEIKGKVVLSAGIVFEGNVTVSNKGDTAATVPAGVYSDQTLEL</sequence>
<dbReference type="InterPro" id="IPR018247">
    <property type="entry name" value="EF_Hand_1_Ca_BS"/>
</dbReference>
<keyword evidence="3" id="KW-0808">Transferase</keyword>
<evidence type="ECO:0000256" key="3">
    <source>
        <dbReference type="ARBA" id="ARBA00022679"/>
    </source>
</evidence>
<evidence type="ECO:0000256" key="4">
    <source>
        <dbReference type="ARBA" id="ARBA00022695"/>
    </source>
</evidence>
<dbReference type="Pfam" id="PF01704">
    <property type="entry name" value="UDPGP"/>
    <property type="match status" value="1"/>
</dbReference>
<dbReference type="GO" id="GO:0003983">
    <property type="term" value="F:UTP:glucose-1-phosphate uridylyltransferase activity"/>
    <property type="evidence" value="ECO:0007669"/>
    <property type="project" value="UniProtKB-EC"/>
</dbReference>
<dbReference type="EC" id="2.7.7.9" evidence="2"/>
<evidence type="ECO:0000256" key="1">
    <source>
        <dbReference type="ARBA" id="ARBA00010401"/>
    </source>
</evidence>
<dbReference type="InterPro" id="IPR002618">
    <property type="entry name" value="UDPGP_fam"/>
</dbReference>
<dbReference type="Pfam" id="PF13499">
    <property type="entry name" value="EF-hand_7"/>
    <property type="match status" value="1"/>
</dbReference>
<evidence type="ECO:0000256" key="5">
    <source>
        <dbReference type="ARBA" id="ARBA00022837"/>
    </source>
</evidence>
<dbReference type="SUPFAM" id="SSF47473">
    <property type="entry name" value="EF-hand"/>
    <property type="match status" value="1"/>
</dbReference>
<evidence type="ECO:0000313" key="7">
    <source>
        <dbReference type="EMBL" id="CAE0120934.1"/>
    </source>
</evidence>
<dbReference type="InterPro" id="IPR002048">
    <property type="entry name" value="EF_hand_dom"/>
</dbReference>
<proteinExistence type="inferred from homology"/>
<reference evidence="7" key="1">
    <citation type="submission" date="2021-01" db="EMBL/GenBank/DDBJ databases">
        <authorList>
            <person name="Corre E."/>
            <person name="Pelletier E."/>
            <person name="Niang G."/>
            <person name="Scheremetjew M."/>
            <person name="Finn R."/>
            <person name="Kale V."/>
            <person name="Holt S."/>
            <person name="Cochrane G."/>
            <person name="Meng A."/>
            <person name="Brown T."/>
            <person name="Cohen L."/>
        </authorList>
    </citation>
    <scope>NUCLEOTIDE SEQUENCE</scope>
    <source>
        <strain evidence="7">CCMP281</strain>
    </source>
</reference>
<dbReference type="InterPro" id="IPR029044">
    <property type="entry name" value="Nucleotide-diphossugar_trans"/>
</dbReference>
<dbReference type="GO" id="GO:0006011">
    <property type="term" value="P:UDP-alpha-D-glucose metabolic process"/>
    <property type="evidence" value="ECO:0007669"/>
    <property type="project" value="InterPro"/>
</dbReference>
<dbReference type="Gene3D" id="1.10.238.10">
    <property type="entry name" value="EF-hand"/>
    <property type="match status" value="1"/>
</dbReference>
<comment type="similarity">
    <text evidence="1">Belongs to the UDPGP type 1 family.</text>
</comment>
<dbReference type="SUPFAM" id="SSF53448">
    <property type="entry name" value="Nucleotide-diphospho-sugar transferases"/>
    <property type="match status" value="1"/>
</dbReference>
<dbReference type="PROSITE" id="PS00018">
    <property type="entry name" value="EF_HAND_1"/>
    <property type="match status" value="2"/>
</dbReference>
<dbReference type="InterPro" id="IPR016267">
    <property type="entry name" value="UDPGP_trans"/>
</dbReference>
<dbReference type="InterPro" id="IPR011992">
    <property type="entry name" value="EF-hand-dom_pair"/>
</dbReference>
<keyword evidence="4" id="KW-0548">Nucleotidyltransferase</keyword>
<name>A0A7S3B0B0_9EUKA</name>
<feature type="domain" description="EF-hand" evidence="6">
    <location>
        <begin position="78"/>
        <end position="113"/>
    </location>
</feature>